<gene>
    <name evidence="9" type="ordered locus">Caci_6276</name>
</gene>
<accession>C7QK56</accession>
<evidence type="ECO:0000256" key="5">
    <source>
        <dbReference type="ARBA" id="ARBA00023163"/>
    </source>
</evidence>
<dbReference type="Gene3D" id="1.10.1740.10">
    <property type="match status" value="1"/>
</dbReference>
<feature type="domain" description="RNA polymerase sigma-70 region 2" evidence="7">
    <location>
        <begin position="15"/>
        <end position="76"/>
    </location>
</feature>
<dbReference type="Pfam" id="PF08281">
    <property type="entry name" value="Sigma70_r4_2"/>
    <property type="match status" value="1"/>
</dbReference>
<name>C7QK56_CATAD</name>
<dbReference type="Gene3D" id="1.10.10.10">
    <property type="entry name" value="Winged helix-like DNA-binding domain superfamily/Winged helix DNA-binding domain"/>
    <property type="match status" value="1"/>
</dbReference>
<dbReference type="NCBIfam" id="TIGR02937">
    <property type="entry name" value="sigma70-ECF"/>
    <property type="match status" value="1"/>
</dbReference>
<organism evidence="9 10">
    <name type="scientific">Catenulispora acidiphila (strain DSM 44928 / JCM 14897 / NBRC 102108 / NRRL B-24433 / ID139908)</name>
    <dbReference type="NCBI Taxonomy" id="479433"/>
    <lineage>
        <taxon>Bacteria</taxon>
        <taxon>Bacillati</taxon>
        <taxon>Actinomycetota</taxon>
        <taxon>Actinomycetes</taxon>
        <taxon>Catenulisporales</taxon>
        <taxon>Catenulisporaceae</taxon>
        <taxon>Catenulispora</taxon>
    </lineage>
</organism>
<dbReference type="Pfam" id="PF04542">
    <property type="entry name" value="Sigma70_r2"/>
    <property type="match status" value="1"/>
</dbReference>
<keyword evidence="5" id="KW-0804">Transcription</keyword>
<evidence type="ECO:0000256" key="4">
    <source>
        <dbReference type="ARBA" id="ARBA00023125"/>
    </source>
</evidence>
<evidence type="ECO:0000256" key="3">
    <source>
        <dbReference type="ARBA" id="ARBA00023082"/>
    </source>
</evidence>
<dbReference type="EMBL" id="CP001700">
    <property type="protein sequence ID" value="ACU75130.1"/>
    <property type="molecule type" value="Genomic_DNA"/>
</dbReference>
<evidence type="ECO:0000313" key="9">
    <source>
        <dbReference type="EMBL" id="ACU75130.1"/>
    </source>
</evidence>
<dbReference type="InterPro" id="IPR014284">
    <property type="entry name" value="RNA_pol_sigma-70_dom"/>
</dbReference>
<feature type="domain" description="RNA polymerase sigma factor 70 region 4 type 2" evidence="8">
    <location>
        <begin position="102"/>
        <end position="152"/>
    </location>
</feature>
<dbReference type="InterPro" id="IPR013249">
    <property type="entry name" value="RNA_pol_sigma70_r4_t2"/>
</dbReference>
<dbReference type="GO" id="GO:0016987">
    <property type="term" value="F:sigma factor activity"/>
    <property type="evidence" value="ECO:0007669"/>
    <property type="project" value="UniProtKB-KW"/>
</dbReference>
<dbReference type="InterPro" id="IPR036388">
    <property type="entry name" value="WH-like_DNA-bd_sf"/>
</dbReference>
<keyword evidence="4" id="KW-0238">DNA-binding</keyword>
<keyword evidence="3" id="KW-0731">Sigma factor</keyword>
<dbReference type="SUPFAM" id="SSF88659">
    <property type="entry name" value="Sigma3 and sigma4 domains of RNA polymerase sigma factors"/>
    <property type="match status" value="1"/>
</dbReference>
<protein>
    <submittedName>
        <fullName evidence="9">RNA polymerase, sigma-24 subunit, ECF subfamily</fullName>
    </submittedName>
</protein>
<dbReference type="STRING" id="479433.Caci_6276"/>
<feature type="compositionally biased region" description="Low complexity" evidence="6">
    <location>
        <begin position="81"/>
        <end position="92"/>
    </location>
</feature>
<evidence type="ECO:0000259" key="7">
    <source>
        <dbReference type="Pfam" id="PF04542"/>
    </source>
</evidence>
<evidence type="ECO:0000256" key="6">
    <source>
        <dbReference type="SAM" id="MobiDB-lite"/>
    </source>
</evidence>
<dbReference type="InterPro" id="IPR013325">
    <property type="entry name" value="RNA_pol_sigma_r2"/>
</dbReference>
<sequence length="170" mass="18785">MSVDTEFTAYAAARAQRLRDTAYLLCGDWHGAQDLTQTTLVKLYTAWKRIERRDNVDAYARQVMLRTFLDSRRPKRSTERPSAALPDAPAPAGGDPTLRLTLLAGLAQLPLNRRAVLVLRFWEDQSVEATGAAMGLSVSAVKSLTQRALAELRTVLHDDSATAELDFLSV</sequence>
<evidence type="ECO:0000313" key="10">
    <source>
        <dbReference type="Proteomes" id="UP000000851"/>
    </source>
</evidence>
<dbReference type="PANTHER" id="PTHR43133">
    <property type="entry name" value="RNA POLYMERASE ECF-TYPE SIGMA FACTO"/>
    <property type="match status" value="1"/>
</dbReference>
<dbReference type="GO" id="GO:0003677">
    <property type="term" value="F:DNA binding"/>
    <property type="evidence" value="ECO:0007669"/>
    <property type="project" value="UniProtKB-KW"/>
</dbReference>
<dbReference type="InterPro" id="IPR014325">
    <property type="entry name" value="RNA_pol_sigma-E_actinobac"/>
</dbReference>
<dbReference type="NCBIfam" id="TIGR02983">
    <property type="entry name" value="SigE-fam_strep"/>
    <property type="match status" value="1"/>
</dbReference>
<keyword evidence="2" id="KW-0805">Transcription regulation</keyword>
<evidence type="ECO:0000256" key="2">
    <source>
        <dbReference type="ARBA" id="ARBA00023015"/>
    </source>
</evidence>
<evidence type="ECO:0000259" key="8">
    <source>
        <dbReference type="Pfam" id="PF08281"/>
    </source>
</evidence>
<reference evidence="9 10" key="1">
    <citation type="journal article" date="2009" name="Stand. Genomic Sci.">
        <title>Complete genome sequence of Catenulispora acidiphila type strain (ID 139908).</title>
        <authorList>
            <person name="Copeland A."/>
            <person name="Lapidus A."/>
            <person name="Glavina Del Rio T."/>
            <person name="Nolan M."/>
            <person name="Lucas S."/>
            <person name="Chen F."/>
            <person name="Tice H."/>
            <person name="Cheng J.F."/>
            <person name="Bruce D."/>
            <person name="Goodwin L."/>
            <person name="Pitluck S."/>
            <person name="Mikhailova N."/>
            <person name="Pati A."/>
            <person name="Ivanova N."/>
            <person name="Mavromatis K."/>
            <person name="Chen A."/>
            <person name="Palaniappan K."/>
            <person name="Chain P."/>
            <person name="Land M."/>
            <person name="Hauser L."/>
            <person name="Chang Y.J."/>
            <person name="Jeffries C.D."/>
            <person name="Chertkov O."/>
            <person name="Brettin T."/>
            <person name="Detter J.C."/>
            <person name="Han C."/>
            <person name="Ali Z."/>
            <person name="Tindall B.J."/>
            <person name="Goker M."/>
            <person name="Bristow J."/>
            <person name="Eisen J.A."/>
            <person name="Markowitz V."/>
            <person name="Hugenholtz P."/>
            <person name="Kyrpides N.C."/>
            <person name="Klenk H.P."/>
        </authorList>
    </citation>
    <scope>NUCLEOTIDE SEQUENCE [LARGE SCALE GENOMIC DNA]</scope>
    <source>
        <strain evidence="10">DSM 44928 / JCM 14897 / NBRC 102108 / NRRL B-24433 / ID139908</strain>
    </source>
</reference>
<dbReference type="OrthoDB" id="3783006at2"/>
<dbReference type="InParanoid" id="C7QK56"/>
<comment type="similarity">
    <text evidence="1">Belongs to the sigma-70 factor family. ECF subfamily.</text>
</comment>
<keyword evidence="10" id="KW-1185">Reference proteome</keyword>
<dbReference type="KEGG" id="cai:Caci_6276"/>
<dbReference type="InterPro" id="IPR013324">
    <property type="entry name" value="RNA_pol_sigma_r3/r4-like"/>
</dbReference>
<dbReference type="InterPro" id="IPR007627">
    <property type="entry name" value="RNA_pol_sigma70_r2"/>
</dbReference>
<dbReference type="SUPFAM" id="SSF88946">
    <property type="entry name" value="Sigma2 domain of RNA polymerase sigma factors"/>
    <property type="match status" value="1"/>
</dbReference>
<dbReference type="Proteomes" id="UP000000851">
    <property type="component" value="Chromosome"/>
</dbReference>
<dbReference type="GO" id="GO:0006352">
    <property type="term" value="P:DNA-templated transcription initiation"/>
    <property type="evidence" value="ECO:0007669"/>
    <property type="project" value="InterPro"/>
</dbReference>
<dbReference type="eggNOG" id="COG1595">
    <property type="taxonomic scope" value="Bacteria"/>
</dbReference>
<evidence type="ECO:0000256" key="1">
    <source>
        <dbReference type="ARBA" id="ARBA00010641"/>
    </source>
</evidence>
<dbReference type="RefSeq" id="WP_015794859.1">
    <property type="nucleotide sequence ID" value="NC_013131.1"/>
</dbReference>
<dbReference type="CDD" id="cd06171">
    <property type="entry name" value="Sigma70_r4"/>
    <property type="match status" value="1"/>
</dbReference>
<dbReference type="PANTHER" id="PTHR43133:SF50">
    <property type="entry name" value="ECF RNA POLYMERASE SIGMA FACTOR SIGM"/>
    <property type="match status" value="1"/>
</dbReference>
<dbReference type="AlphaFoldDB" id="C7QK56"/>
<dbReference type="InterPro" id="IPR039425">
    <property type="entry name" value="RNA_pol_sigma-70-like"/>
</dbReference>
<proteinExistence type="inferred from homology"/>
<dbReference type="HOGENOM" id="CLU_047691_15_4_11"/>
<feature type="region of interest" description="Disordered" evidence="6">
    <location>
        <begin position="71"/>
        <end position="92"/>
    </location>
</feature>